<dbReference type="EMBL" id="WBMT01000004">
    <property type="protein sequence ID" value="KAB2350105.1"/>
    <property type="molecule type" value="Genomic_DNA"/>
</dbReference>
<proteinExistence type="predicted"/>
<protein>
    <submittedName>
        <fullName evidence="1">Uncharacterized protein</fullName>
    </submittedName>
</protein>
<evidence type="ECO:0000313" key="2">
    <source>
        <dbReference type="Proteomes" id="UP000468735"/>
    </source>
</evidence>
<accession>A0A6H9Z069</accession>
<dbReference type="Proteomes" id="UP000468735">
    <property type="component" value="Unassembled WGS sequence"/>
</dbReference>
<organism evidence="1 2">
    <name type="scientific">Actinomadura rudentiformis</name>
    <dbReference type="NCBI Taxonomy" id="359158"/>
    <lineage>
        <taxon>Bacteria</taxon>
        <taxon>Bacillati</taxon>
        <taxon>Actinomycetota</taxon>
        <taxon>Actinomycetes</taxon>
        <taxon>Streptosporangiales</taxon>
        <taxon>Thermomonosporaceae</taxon>
        <taxon>Actinomadura</taxon>
    </lineage>
</organism>
<keyword evidence="2" id="KW-1185">Reference proteome</keyword>
<name>A0A6H9Z069_9ACTN</name>
<gene>
    <name evidence="1" type="ORF">F8566_09845</name>
</gene>
<dbReference type="AlphaFoldDB" id="A0A6H9Z069"/>
<dbReference type="RefSeq" id="WP_151559720.1">
    <property type="nucleotide sequence ID" value="NZ_WBMT01000004.1"/>
</dbReference>
<reference evidence="1 2" key="1">
    <citation type="submission" date="2019-09" db="EMBL/GenBank/DDBJ databases">
        <title>Actinomadura physcomitrii sp. nov., a novel actinomycete isolated from moss [Physcomitrium sphaericum (Ludw) Fuernr].</title>
        <authorList>
            <person name="Zhuang X."/>
            <person name="Liu C."/>
        </authorList>
    </citation>
    <scope>NUCLEOTIDE SEQUENCE [LARGE SCALE GENOMIC DNA]</scope>
    <source>
        <strain evidence="1 2">HMC1</strain>
    </source>
</reference>
<evidence type="ECO:0000313" key="1">
    <source>
        <dbReference type="EMBL" id="KAB2350105.1"/>
    </source>
</evidence>
<sequence>MAKEFRDIAGKAAKVVAQQARQRGIFLSLSDDEIQSFLSGVVEAGERLEAYADLRPHPDCPKVPRRRRVQDGFGGKTPARKMAGAGVEIAAFATGAWEPDSRARLAPALHGGLDSVAGQLLVQFNPVTSGCEHVLAVTSQRLMLVRIRGGVGRKLGPAIVPWWVQRAQVSASRRYGQGDLGLGFADSSWIRLSGGVSARGEALRACFPDVPGPWPGDKKRR</sequence>
<dbReference type="OrthoDB" id="5183596at2"/>
<comment type="caution">
    <text evidence="1">The sequence shown here is derived from an EMBL/GenBank/DDBJ whole genome shotgun (WGS) entry which is preliminary data.</text>
</comment>